<dbReference type="GO" id="GO:0007039">
    <property type="term" value="P:protein catabolic process in the vacuole"/>
    <property type="evidence" value="ECO:0007669"/>
    <property type="project" value="TreeGrafter"/>
</dbReference>
<evidence type="ECO:0000256" key="1">
    <source>
        <dbReference type="SAM" id="MobiDB-lite"/>
    </source>
</evidence>
<reference evidence="3 4" key="1">
    <citation type="submission" date="2016-03" db="EMBL/GenBank/DDBJ databases">
        <authorList>
            <person name="Ploux O."/>
        </authorList>
    </citation>
    <scope>NUCLEOTIDE SEQUENCE [LARGE SCALE GENOMIC DNA]</scope>
    <source>
        <strain evidence="3 4">UAMH 11012</strain>
    </source>
</reference>
<protein>
    <recommendedName>
        <fullName evidence="2">Nitrogen regulatory protein areA GATA-like domain-containing protein</fullName>
    </recommendedName>
</protein>
<feature type="region of interest" description="Disordered" evidence="1">
    <location>
        <begin position="41"/>
        <end position="78"/>
    </location>
</feature>
<name>A0A1L7WV17_9HELO</name>
<dbReference type="AlphaFoldDB" id="A0A1L7WV17"/>
<feature type="region of interest" description="Disordered" evidence="1">
    <location>
        <begin position="165"/>
        <end position="186"/>
    </location>
</feature>
<dbReference type="InterPro" id="IPR013860">
    <property type="entry name" value="AreA_GATA"/>
</dbReference>
<organism evidence="3 4">
    <name type="scientific">Phialocephala subalpina</name>
    <dbReference type="NCBI Taxonomy" id="576137"/>
    <lineage>
        <taxon>Eukaryota</taxon>
        <taxon>Fungi</taxon>
        <taxon>Dikarya</taxon>
        <taxon>Ascomycota</taxon>
        <taxon>Pezizomycotina</taxon>
        <taxon>Leotiomycetes</taxon>
        <taxon>Helotiales</taxon>
        <taxon>Mollisiaceae</taxon>
        <taxon>Phialocephala</taxon>
        <taxon>Phialocephala fortinii species complex</taxon>
    </lineage>
</organism>
<feature type="compositionally biased region" description="Basic and acidic residues" evidence="1">
    <location>
        <begin position="69"/>
        <end position="78"/>
    </location>
</feature>
<accession>A0A1L7WV17</accession>
<keyword evidence="4" id="KW-1185">Reference proteome</keyword>
<evidence type="ECO:0000313" key="4">
    <source>
        <dbReference type="Proteomes" id="UP000184330"/>
    </source>
</evidence>
<dbReference type="STRING" id="576137.A0A1L7WV17"/>
<dbReference type="OrthoDB" id="3531383at2759"/>
<sequence length="407" mass="45699">MPNADCWHSPFAYTDTDTVTDTYQLTARRITIALLPLATPRTSDSYPVSSTSNSSSSSNSRPESPVPAERVEHTKDDTMVRDQPSRNVDYLCHDWEEEDIWSSWKHIVSIRKAYGNTGRLENALWRAWTKSQYRLKTVPPETLNWLKDSDVSWLYGPLQTSSDKLSTSFKSPAGSRIPQVNSPLNKRPILKKRSASENMLQLSLSVSSLANPLPRRDGSNEFPSVSPTGERHHIHFDEKVEQCIAVDVADGGDDEDGLESYAIDADYDSSSDDGFLMMRGSSKPKVLFQSYQSAFQTSFSTESRTIAILPSTKLKDGEDAPELPELTAKILLDSSDENADVSWSVSSEFANHRKRIPPTDDKLQLNALWEINEGKTHSDVRRTLFGQVVDAVDTAKDIIYFIWNIGW</sequence>
<dbReference type="PANTHER" id="PTHR28051:SF1">
    <property type="entry name" value="PROTEIN MTL1-RELATED"/>
    <property type="match status" value="1"/>
</dbReference>
<proteinExistence type="predicted"/>
<feature type="compositionally biased region" description="Low complexity" evidence="1">
    <location>
        <begin position="41"/>
        <end position="67"/>
    </location>
</feature>
<dbReference type="Proteomes" id="UP000184330">
    <property type="component" value="Unassembled WGS sequence"/>
</dbReference>
<evidence type="ECO:0000313" key="3">
    <source>
        <dbReference type="EMBL" id="CZR56624.1"/>
    </source>
</evidence>
<dbReference type="GO" id="GO:0042149">
    <property type="term" value="P:cellular response to glucose starvation"/>
    <property type="evidence" value="ECO:0007669"/>
    <property type="project" value="TreeGrafter"/>
</dbReference>
<evidence type="ECO:0000259" key="2">
    <source>
        <dbReference type="Pfam" id="PF08550"/>
    </source>
</evidence>
<dbReference type="Pfam" id="PF08550">
    <property type="entry name" value="GATA_AreA"/>
    <property type="match status" value="1"/>
</dbReference>
<dbReference type="EMBL" id="FJOG01000008">
    <property type="protein sequence ID" value="CZR56624.1"/>
    <property type="molecule type" value="Genomic_DNA"/>
</dbReference>
<gene>
    <name evidence="3" type="ORF">PAC_06513</name>
</gene>
<dbReference type="PANTHER" id="PTHR28051">
    <property type="entry name" value="PROTEIN MTL1-RELATED"/>
    <property type="match status" value="1"/>
</dbReference>
<dbReference type="GO" id="GO:0005773">
    <property type="term" value="C:vacuole"/>
    <property type="evidence" value="ECO:0007669"/>
    <property type="project" value="GOC"/>
</dbReference>
<feature type="domain" description="Nitrogen regulatory protein areA GATA-like" evidence="2">
    <location>
        <begin position="103"/>
        <end position="130"/>
    </location>
</feature>
<dbReference type="InterPro" id="IPR052292">
    <property type="entry name" value="Glucose_repression_reg"/>
</dbReference>